<organism evidence="4 5">
    <name type="scientific">Dyadobacter luticola</name>
    <dbReference type="NCBI Taxonomy" id="1979387"/>
    <lineage>
        <taxon>Bacteria</taxon>
        <taxon>Pseudomonadati</taxon>
        <taxon>Bacteroidota</taxon>
        <taxon>Cytophagia</taxon>
        <taxon>Cytophagales</taxon>
        <taxon>Spirosomataceae</taxon>
        <taxon>Dyadobacter</taxon>
    </lineage>
</organism>
<evidence type="ECO:0000313" key="4">
    <source>
        <dbReference type="EMBL" id="TLV00651.1"/>
    </source>
</evidence>
<dbReference type="Pfam" id="PF13385">
    <property type="entry name" value="Laminin_G_3"/>
    <property type="match status" value="1"/>
</dbReference>
<accession>A0A5R9KWV5</accession>
<dbReference type="GO" id="GO:0005975">
    <property type="term" value="P:carbohydrate metabolic process"/>
    <property type="evidence" value="ECO:0007669"/>
    <property type="project" value="UniProtKB-ARBA"/>
</dbReference>
<dbReference type="OrthoDB" id="9814380at2"/>
<dbReference type="SUPFAM" id="SSF49899">
    <property type="entry name" value="Concanavalin A-like lectins/glucanases"/>
    <property type="match status" value="1"/>
</dbReference>
<keyword evidence="2" id="KW-1015">Disulfide bond</keyword>
<name>A0A5R9KWV5_9BACT</name>
<dbReference type="InterPro" id="IPR006558">
    <property type="entry name" value="LamG-like"/>
</dbReference>
<reference evidence="4 5" key="1">
    <citation type="submission" date="2019-05" db="EMBL/GenBank/DDBJ databases">
        <authorList>
            <person name="Qu J.-H."/>
        </authorList>
    </citation>
    <scope>NUCLEOTIDE SEQUENCE [LARGE SCALE GENOMIC DNA]</scope>
    <source>
        <strain evidence="4 5">T17</strain>
    </source>
</reference>
<dbReference type="Gene3D" id="2.60.120.200">
    <property type="match status" value="1"/>
</dbReference>
<proteinExistence type="predicted"/>
<protein>
    <submittedName>
        <fullName evidence="4">LamG domain-containing protein</fullName>
    </submittedName>
</protein>
<evidence type="ECO:0000256" key="1">
    <source>
        <dbReference type="ARBA" id="ARBA00022729"/>
    </source>
</evidence>
<evidence type="ECO:0000256" key="2">
    <source>
        <dbReference type="ARBA" id="ARBA00023157"/>
    </source>
</evidence>
<dbReference type="InterPro" id="IPR013320">
    <property type="entry name" value="ConA-like_dom_sf"/>
</dbReference>
<comment type="caution">
    <text evidence="4">The sequence shown here is derived from an EMBL/GenBank/DDBJ whole genome shotgun (WGS) entry which is preliminary data.</text>
</comment>
<gene>
    <name evidence="4" type="ORF">FEN17_14285</name>
</gene>
<evidence type="ECO:0000313" key="5">
    <source>
        <dbReference type="Proteomes" id="UP000306402"/>
    </source>
</evidence>
<dbReference type="GO" id="GO:0004553">
    <property type="term" value="F:hydrolase activity, hydrolyzing O-glycosyl compounds"/>
    <property type="evidence" value="ECO:0007669"/>
    <property type="project" value="UniProtKB-ARBA"/>
</dbReference>
<dbReference type="EMBL" id="VCEJ01000004">
    <property type="protein sequence ID" value="TLV00651.1"/>
    <property type="molecule type" value="Genomic_DNA"/>
</dbReference>
<dbReference type="Proteomes" id="UP000306402">
    <property type="component" value="Unassembled WGS sequence"/>
</dbReference>
<sequence length="280" mass="29989">MKAIKNTCIWAVTALLVVGMSSCYEKFDPESYAPSVSIGGFTASNEIASSNLVAHFPFDGDYVDAVSKTAGVNTGTTFANGLKGQAMKGAKEGYVLFNPTAAILGLKSFTLAYWVNSPSTTSAGGIIGLVGLSRKDGFWGNIETFFENGGTNTDGIFKAHIQNDSIDSWVSKEGIVNIYNSWNHIALTYDATSSTFSLYINGSKTATSTVAKFGNLKWKNPGQIVFGTVQFQTKPSLTTGATAQDWASYLTGLLDEVRIYDVALKDNEVDALVKLESRGK</sequence>
<evidence type="ECO:0000259" key="3">
    <source>
        <dbReference type="SMART" id="SM00560"/>
    </source>
</evidence>
<dbReference type="SMART" id="SM00560">
    <property type="entry name" value="LamGL"/>
    <property type="match status" value="1"/>
</dbReference>
<keyword evidence="1" id="KW-0732">Signal</keyword>
<dbReference type="PROSITE" id="PS51257">
    <property type="entry name" value="PROKAR_LIPOPROTEIN"/>
    <property type="match status" value="1"/>
</dbReference>
<dbReference type="AlphaFoldDB" id="A0A5R9KWV5"/>
<keyword evidence="5" id="KW-1185">Reference proteome</keyword>
<feature type="domain" description="LamG-like jellyroll fold" evidence="3">
    <location>
        <begin position="107"/>
        <end position="267"/>
    </location>
</feature>
<dbReference type="RefSeq" id="WP_138366027.1">
    <property type="nucleotide sequence ID" value="NZ_VCEJ01000004.1"/>
</dbReference>